<dbReference type="EMBL" id="LAZR01011458">
    <property type="protein sequence ID" value="KKM61583.1"/>
    <property type="molecule type" value="Genomic_DNA"/>
</dbReference>
<organism evidence="1">
    <name type="scientific">marine sediment metagenome</name>
    <dbReference type="NCBI Taxonomy" id="412755"/>
    <lineage>
        <taxon>unclassified sequences</taxon>
        <taxon>metagenomes</taxon>
        <taxon>ecological metagenomes</taxon>
    </lineage>
</organism>
<proteinExistence type="predicted"/>
<reference evidence="1" key="1">
    <citation type="journal article" date="2015" name="Nature">
        <title>Complex archaea that bridge the gap between prokaryotes and eukaryotes.</title>
        <authorList>
            <person name="Spang A."/>
            <person name="Saw J.H."/>
            <person name="Jorgensen S.L."/>
            <person name="Zaremba-Niedzwiedzka K."/>
            <person name="Martijn J."/>
            <person name="Lind A.E."/>
            <person name="van Eijk R."/>
            <person name="Schleper C."/>
            <person name="Guy L."/>
            <person name="Ettema T.J."/>
        </authorList>
    </citation>
    <scope>NUCLEOTIDE SEQUENCE</scope>
</reference>
<comment type="caution">
    <text evidence="1">The sequence shown here is derived from an EMBL/GenBank/DDBJ whole genome shotgun (WGS) entry which is preliminary data.</text>
</comment>
<dbReference type="AlphaFoldDB" id="A0A0F9IWD9"/>
<protein>
    <submittedName>
        <fullName evidence="1">Uncharacterized protein</fullName>
    </submittedName>
</protein>
<gene>
    <name evidence="1" type="ORF">LCGC14_1530250</name>
</gene>
<sequence>MGRQTEYLKGKYEEKNRIVKYLKHRQAGVVKMLNTAFKRSGSINPIILEVMFTYAAIISDIKNDRLD</sequence>
<name>A0A0F9IWD9_9ZZZZ</name>
<accession>A0A0F9IWD9</accession>
<evidence type="ECO:0000313" key="1">
    <source>
        <dbReference type="EMBL" id="KKM61583.1"/>
    </source>
</evidence>